<evidence type="ECO:0000313" key="2">
    <source>
        <dbReference type="Proteomes" id="UP000271683"/>
    </source>
</evidence>
<dbReference type="InterPro" id="IPR026337">
    <property type="entry name" value="AKG_HExxH"/>
</dbReference>
<dbReference type="RefSeq" id="WP_244945237.1">
    <property type="nucleotide sequence ID" value="NZ_RJKL01000001.1"/>
</dbReference>
<dbReference type="EMBL" id="RJKL01000001">
    <property type="protein sequence ID" value="ROP29937.1"/>
    <property type="molecule type" value="Genomic_DNA"/>
</dbReference>
<dbReference type="Proteomes" id="UP000271683">
    <property type="component" value="Unassembled WGS sequence"/>
</dbReference>
<dbReference type="NCBIfam" id="TIGR04267">
    <property type="entry name" value="mod_HExxH"/>
    <property type="match status" value="1"/>
</dbReference>
<protein>
    <submittedName>
        <fullName evidence="1">HEXXH motif-containing protein</fullName>
    </submittedName>
</protein>
<comment type="caution">
    <text evidence="1">The sequence shown here is derived from an EMBL/GenBank/DDBJ whole genome shotgun (WGS) entry which is preliminary data.</text>
</comment>
<gene>
    <name evidence="1" type="ORF">EDD30_2765</name>
</gene>
<dbReference type="AlphaFoldDB" id="A0A3N1GI78"/>
<reference evidence="1 2" key="1">
    <citation type="submission" date="2018-11" db="EMBL/GenBank/DDBJ databases">
        <title>Sequencing the genomes of 1000 actinobacteria strains.</title>
        <authorList>
            <person name="Klenk H.-P."/>
        </authorList>
    </citation>
    <scope>NUCLEOTIDE SEQUENCE [LARGE SCALE GENOMIC DNA]</scope>
    <source>
        <strain evidence="1 2">DSM 43634</strain>
    </source>
</reference>
<name>A0A3N1GI78_9ACTN</name>
<sequence>MTGFTGVQAALPHRLSDTALTALGAGRPDRAALEELRRARLSRHLLLLREIAATARTGDFAALAAADRTAPDRVRDLLARPLFGAWATGCLTALRAGAAPERAGVGHLGDLAAHALTPHPRRDPGRHLTAEHDGLGISVRLEDSDPLRARLGLPPVPPLAPDELARWQESFAAAWRLLVERVRPDAEVLTVVLDSVIPVRADPASRGISATSADAFGAVAISEPADPAAFAVGLLHEAQHSILNAVQYLFDLLDAPDTLGYSPWRDDPRPASGILHGAYAYLTVARFWRTLPDDPLARFEFARWRAAVAAAADGLRDLTPAGERFVGALRAEVRPWLDEPVPSRILRLAEGANRDHRLRWRLRNLHVEPADRAALVAAWRRGERPPSVTPILRRSPGRALETSSRLDLTHRLLRGLPLEGSAGDVAYVRGDEATALGAYRRNPGDRAAWAGMLLTSGLQAAPELAAAAYDGLSPPAAENGDDPDPLAVIRWLS</sequence>
<organism evidence="1 2">
    <name type="scientific">Couchioplanes caeruleus</name>
    <dbReference type="NCBI Taxonomy" id="56438"/>
    <lineage>
        <taxon>Bacteria</taxon>
        <taxon>Bacillati</taxon>
        <taxon>Actinomycetota</taxon>
        <taxon>Actinomycetes</taxon>
        <taxon>Micromonosporales</taxon>
        <taxon>Micromonosporaceae</taxon>
        <taxon>Couchioplanes</taxon>
    </lineage>
</organism>
<accession>A0A3N1GI78</accession>
<proteinExistence type="predicted"/>
<evidence type="ECO:0000313" key="1">
    <source>
        <dbReference type="EMBL" id="ROP29937.1"/>
    </source>
</evidence>